<name>A0A1X7CQB2_9MICC</name>
<accession>A0A1X7CQB2</accession>
<reference evidence="6" key="1">
    <citation type="submission" date="2017-04" db="EMBL/GenBank/DDBJ databases">
        <authorList>
            <person name="Varghese N."/>
            <person name="Submissions S."/>
        </authorList>
    </citation>
    <scope>NUCLEOTIDE SEQUENCE [LARGE SCALE GENOMIC DNA]</scope>
    <source>
        <strain evidence="6">NIO-1021</strain>
    </source>
</reference>
<evidence type="ECO:0000313" key="6">
    <source>
        <dbReference type="Proteomes" id="UP000192929"/>
    </source>
</evidence>
<dbReference type="Pfam" id="PF02826">
    <property type="entry name" value="2-Hacid_dh_C"/>
    <property type="match status" value="1"/>
</dbReference>
<dbReference type="PANTHER" id="PTHR43333">
    <property type="entry name" value="2-HACID_DH_C DOMAIN-CONTAINING PROTEIN"/>
    <property type="match status" value="1"/>
</dbReference>
<evidence type="ECO:0000256" key="1">
    <source>
        <dbReference type="ARBA" id="ARBA00023002"/>
    </source>
</evidence>
<sequence length="369" mass="40522">MMTQQRPPAQPSHDMHAFPEAPRAEAGRPARDHRVSGDDDAAAHSARRRPRLVVLTSPDAPPLPNAARIEDMVDVVYTHAGDLESTLPGARALLVWDFFSTALRDAWSGATDLEWIHVAAAGVDSLLFDKLRASDITVTNAHGAFDVPIAEFVLASVLAHDKQLHRSKRLQNERTWQHRELQRTSGQRALVVGTGGIGRATARLLRAAGLQVTGAGRTAREHDDDFGTVVESSRLAEHVADVDHLVLIAPLTDQTRGLLSREVLATMKSTAHVINVGRGALVDEDALVDALHEGRIAAASLDVFNQEPLPRDHPFWTMPTVHISAHMSGDVIGWRDTLAEQFEANLVHWLRGEEWENVVDKQLGYVRGR</sequence>
<evidence type="ECO:0000256" key="3">
    <source>
        <dbReference type="SAM" id="MobiDB-lite"/>
    </source>
</evidence>
<keyword evidence="6" id="KW-1185">Reference proteome</keyword>
<dbReference type="InterPro" id="IPR006140">
    <property type="entry name" value="D-isomer_DH_NAD-bd"/>
</dbReference>
<gene>
    <name evidence="5" type="ORF">SAMN06296028_10525</name>
</gene>
<dbReference type="SUPFAM" id="SSF52283">
    <property type="entry name" value="Formate/glycerate dehydrogenase catalytic domain-like"/>
    <property type="match status" value="1"/>
</dbReference>
<proteinExistence type="predicted"/>
<dbReference type="GO" id="GO:0051287">
    <property type="term" value="F:NAD binding"/>
    <property type="evidence" value="ECO:0007669"/>
    <property type="project" value="InterPro"/>
</dbReference>
<keyword evidence="1" id="KW-0560">Oxidoreductase</keyword>
<evidence type="ECO:0000259" key="4">
    <source>
        <dbReference type="Pfam" id="PF02826"/>
    </source>
</evidence>
<keyword evidence="2" id="KW-0520">NAD</keyword>
<feature type="region of interest" description="Disordered" evidence="3">
    <location>
        <begin position="1"/>
        <end position="51"/>
    </location>
</feature>
<protein>
    <submittedName>
        <fullName evidence="5">Phosphoglycerate dehydrogenase</fullName>
    </submittedName>
</protein>
<feature type="domain" description="D-isomer specific 2-hydroxyacid dehydrogenase NAD-binding" evidence="4">
    <location>
        <begin position="155"/>
        <end position="328"/>
    </location>
</feature>
<dbReference type="GO" id="GO:0016616">
    <property type="term" value="F:oxidoreductase activity, acting on the CH-OH group of donors, NAD or NADP as acceptor"/>
    <property type="evidence" value="ECO:0007669"/>
    <property type="project" value="InterPro"/>
</dbReference>
<organism evidence="5 6">
    <name type="scientific">Kocuria marina subsp. indica</name>
    <dbReference type="NCBI Taxonomy" id="1049583"/>
    <lineage>
        <taxon>Bacteria</taxon>
        <taxon>Bacillati</taxon>
        <taxon>Actinomycetota</taxon>
        <taxon>Actinomycetes</taxon>
        <taxon>Micrococcales</taxon>
        <taxon>Micrococcaceae</taxon>
        <taxon>Kocuria</taxon>
    </lineage>
</organism>
<evidence type="ECO:0000256" key="2">
    <source>
        <dbReference type="ARBA" id="ARBA00023027"/>
    </source>
</evidence>
<dbReference type="AlphaFoldDB" id="A0A1X7CQB2"/>
<evidence type="ECO:0000313" key="5">
    <source>
        <dbReference type="EMBL" id="SMF00749.1"/>
    </source>
</evidence>
<feature type="compositionally biased region" description="Basic and acidic residues" evidence="3">
    <location>
        <begin position="13"/>
        <end position="37"/>
    </location>
</feature>
<dbReference type="PANTHER" id="PTHR43333:SF1">
    <property type="entry name" value="D-ISOMER SPECIFIC 2-HYDROXYACID DEHYDROGENASE NAD-BINDING DOMAIN-CONTAINING PROTEIN"/>
    <property type="match status" value="1"/>
</dbReference>
<dbReference type="InterPro" id="IPR036291">
    <property type="entry name" value="NAD(P)-bd_dom_sf"/>
</dbReference>
<dbReference type="EMBL" id="FXAC01000005">
    <property type="protein sequence ID" value="SMF00749.1"/>
    <property type="molecule type" value="Genomic_DNA"/>
</dbReference>
<dbReference type="Proteomes" id="UP000192929">
    <property type="component" value="Unassembled WGS sequence"/>
</dbReference>
<dbReference type="CDD" id="cd05300">
    <property type="entry name" value="2-Hacid_dh_1"/>
    <property type="match status" value="1"/>
</dbReference>
<dbReference type="SUPFAM" id="SSF51735">
    <property type="entry name" value="NAD(P)-binding Rossmann-fold domains"/>
    <property type="match status" value="1"/>
</dbReference>
<dbReference type="Gene3D" id="3.40.50.720">
    <property type="entry name" value="NAD(P)-binding Rossmann-like Domain"/>
    <property type="match status" value="2"/>
</dbReference>